<sequence length="293" mass="32274">MTINFRLKSLLMISAALVLTAALSLTAYPDLAEAKSAQGKLYLVGLGSGDPDNMTIRAHKIITKADVILGMKYVEEKYKELFKGKQFHDAGHMLFVDKSIKVKGLDKKRLNRLGSPEKLKARQEKIRRIVRESVAKGKIVAVVAGGDPMLFSPHTGFLEEFADLKPEVVPGLSCFNAANAALKVSPNKGYASHSVILTSTMPARMGYKGKDTLEALGKTQSSMVFFTMRLDLPAVVADLKKNYPGNTPIAIVLHAGYRDREKVKIATLDTILDQLKDKKLPFEHLIYVGDFLK</sequence>
<dbReference type="Gene3D" id="3.40.1010.10">
    <property type="entry name" value="Cobalt-precorrin-4 Transmethylase, Domain 1"/>
    <property type="match status" value="1"/>
</dbReference>
<organism evidence="6 7">
    <name type="scientific">Dethiosulfatarculus sandiegensis</name>
    <dbReference type="NCBI Taxonomy" id="1429043"/>
    <lineage>
        <taxon>Bacteria</taxon>
        <taxon>Pseudomonadati</taxon>
        <taxon>Thermodesulfobacteriota</taxon>
        <taxon>Desulfarculia</taxon>
        <taxon>Desulfarculales</taxon>
        <taxon>Desulfarculaceae</taxon>
        <taxon>Dethiosulfatarculus</taxon>
    </lineage>
</organism>
<evidence type="ECO:0000313" key="6">
    <source>
        <dbReference type="EMBL" id="KIX11841.1"/>
    </source>
</evidence>
<dbReference type="InterPro" id="IPR035996">
    <property type="entry name" value="4pyrrol_Methylase_sf"/>
</dbReference>
<protein>
    <submittedName>
        <fullName evidence="6">Uroporphyrin-III C-methyltransferase</fullName>
    </submittedName>
</protein>
<feature type="chain" id="PRO_5002244749" evidence="4">
    <location>
        <begin position="28"/>
        <end position="293"/>
    </location>
</feature>
<dbReference type="InterPro" id="IPR014776">
    <property type="entry name" value="4pyrrole_Mease_sub2"/>
</dbReference>
<dbReference type="Proteomes" id="UP000032233">
    <property type="component" value="Unassembled WGS sequence"/>
</dbReference>
<dbReference type="GO" id="GO:0008168">
    <property type="term" value="F:methyltransferase activity"/>
    <property type="evidence" value="ECO:0007669"/>
    <property type="project" value="UniProtKB-KW"/>
</dbReference>
<keyword evidence="4" id="KW-0732">Signal</keyword>
<dbReference type="GO" id="GO:0032259">
    <property type="term" value="P:methylation"/>
    <property type="evidence" value="ECO:0007669"/>
    <property type="project" value="UniProtKB-KW"/>
</dbReference>
<dbReference type="OrthoDB" id="9804789at2"/>
<evidence type="ECO:0000256" key="3">
    <source>
        <dbReference type="ARBA" id="ARBA00022691"/>
    </source>
</evidence>
<dbReference type="InParanoid" id="A0A0D2J7Z4"/>
<evidence type="ECO:0000256" key="2">
    <source>
        <dbReference type="ARBA" id="ARBA00022679"/>
    </source>
</evidence>
<feature type="signal peptide" evidence="4">
    <location>
        <begin position="1"/>
        <end position="27"/>
    </location>
</feature>
<comment type="caution">
    <text evidence="6">The sequence shown here is derived from an EMBL/GenBank/DDBJ whole genome shotgun (WGS) entry which is preliminary data.</text>
</comment>
<dbReference type="PANTHER" id="PTHR45790">
    <property type="entry name" value="SIROHEME SYNTHASE-RELATED"/>
    <property type="match status" value="1"/>
</dbReference>
<reference evidence="6 7" key="1">
    <citation type="submission" date="2013-11" db="EMBL/GenBank/DDBJ databases">
        <title>Metagenomic analysis of a methanogenic consortium involved in long chain n-alkane degradation.</title>
        <authorList>
            <person name="Davidova I.A."/>
            <person name="Callaghan A.V."/>
            <person name="Wawrik B."/>
            <person name="Pruitt S."/>
            <person name="Marks C."/>
            <person name="Duncan K.E."/>
            <person name="Suflita J.M."/>
        </authorList>
    </citation>
    <scope>NUCLEOTIDE SEQUENCE [LARGE SCALE GENOMIC DNA]</scope>
    <source>
        <strain evidence="6 7">SPR</strain>
    </source>
</reference>
<keyword evidence="1 6" id="KW-0489">Methyltransferase</keyword>
<keyword evidence="3" id="KW-0949">S-adenosyl-L-methionine</keyword>
<evidence type="ECO:0000313" key="7">
    <source>
        <dbReference type="Proteomes" id="UP000032233"/>
    </source>
</evidence>
<dbReference type="Gene3D" id="3.30.950.10">
    <property type="entry name" value="Methyltransferase, Cobalt-precorrin-4 Transmethylase, Domain 2"/>
    <property type="match status" value="1"/>
</dbReference>
<dbReference type="SUPFAM" id="SSF53790">
    <property type="entry name" value="Tetrapyrrole methylase"/>
    <property type="match status" value="1"/>
</dbReference>
<evidence type="ECO:0000256" key="4">
    <source>
        <dbReference type="SAM" id="SignalP"/>
    </source>
</evidence>
<keyword evidence="7" id="KW-1185">Reference proteome</keyword>
<dbReference type="Pfam" id="PF00590">
    <property type="entry name" value="TP_methylase"/>
    <property type="match status" value="1"/>
</dbReference>
<name>A0A0D2J7Z4_9BACT</name>
<feature type="domain" description="Tetrapyrrole methylase" evidence="5">
    <location>
        <begin position="40"/>
        <end position="271"/>
    </location>
</feature>
<gene>
    <name evidence="6" type="ORF">X474_22200</name>
</gene>
<keyword evidence="2 6" id="KW-0808">Transferase</keyword>
<dbReference type="RefSeq" id="WP_044351493.1">
    <property type="nucleotide sequence ID" value="NZ_AZAC01000043.1"/>
</dbReference>
<dbReference type="AlphaFoldDB" id="A0A0D2J7Z4"/>
<evidence type="ECO:0000259" key="5">
    <source>
        <dbReference type="Pfam" id="PF00590"/>
    </source>
</evidence>
<dbReference type="EMBL" id="AZAC01000043">
    <property type="protein sequence ID" value="KIX11841.1"/>
    <property type="molecule type" value="Genomic_DNA"/>
</dbReference>
<dbReference type="InterPro" id="IPR000878">
    <property type="entry name" value="4pyrrol_Mease"/>
</dbReference>
<proteinExistence type="predicted"/>
<dbReference type="InterPro" id="IPR050161">
    <property type="entry name" value="Siro_Cobalamin_biosynth"/>
</dbReference>
<dbReference type="PANTHER" id="PTHR45790:SF4">
    <property type="entry name" value="COBALT-PRECORRIN-4 C(11)-METHYLTRANSFERASE"/>
    <property type="match status" value="1"/>
</dbReference>
<dbReference type="STRING" id="1429043.X474_22200"/>
<dbReference type="PATRIC" id="fig|1429043.3.peg.4700"/>
<dbReference type="InterPro" id="IPR014777">
    <property type="entry name" value="4pyrrole_Mease_sub1"/>
</dbReference>
<dbReference type="CDD" id="cd11724">
    <property type="entry name" value="TP_methylase"/>
    <property type="match status" value="1"/>
</dbReference>
<evidence type="ECO:0000256" key="1">
    <source>
        <dbReference type="ARBA" id="ARBA00022603"/>
    </source>
</evidence>
<accession>A0A0D2J7Z4</accession>